<feature type="signal peptide" evidence="1">
    <location>
        <begin position="1"/>
        <end position="19"/>
    </location>
</feature>
<dbReference type="EMBL" id="JBHLWB010000007">
    <property type="protein sequence ID" value="MFC0309457.1"/>
    <property type="molecule type" value="Genomic_DNA"/>
</dbReference>
<name>A0ABV6H1H7_9PAST</name>
<evidence type="ECO:0000313" key="3">
    <source>
        <dbReference type="Proteomes" id="UP001589767"/>
    </source>
</evidence>
<accession>A0ABV6H1H7</accession>
<reference evidence="2 3" key="1">
    <citation type="submission" date="2024-09" db="EMBL/GenBank/DDBJ databases">
        <authorList>
            <person name="Sun Q."/>
            <person name="Mori K."/>
        </authorList>
    </citation>
    <scope>NUCLEOTIDE SEQUENCE [LARGE SCALE GENOMIC DNA]</scope>
    <source>
        <strain evidence="2 3">CCM 7539</strain>
    </source>
</reference>
<organism evidence="2 3">
    <name type="scientific">Gallibacterium trehalosifermentans</name>
    <dbReference type="NCBI Taxonomy" id="516935"/>
    <lineage>
        <taxon>Bacteria</taxon>
        <taxon>Pseudomonadati</taxon>
        <taxon>Pseudomonadota</taxon>
        <taxon>Gammaproteobacteria</taxon>
        <taxon>Pasteurellales</taxon>
        <taxon>Pasteurellaceae</taxon>
        <taxon>Gallibacterium</taxon>
    </lineage>
</organism>
<keyword evidence="3" id="KW-1185">Reference proteome</keyword>
<sequence>MSVSTSPIAVFAVPTAALASSSACSNGAVSTAGCASGCAGSLGFSPVAPVSVSNVGSSLGLGVESV</sequence>
<feature type="chain" id="PRO_5047538315" description="Secreted protein" evidence="1">
    <location>
        <begin position="20"/>
        <end position="66"/>
    </location>
</feature>
<keyword evidence="1" id="KW-0732">Signal</keyword>
<dbReference type="RefSeq" id="WP_382370937.1">
    <property type="nucleotide sequence ID" value="NZ_JBHLWB010000007.1"/>
</dbReference>
<protein>
    <recommendedName>
        <fullName evidence="4">Secreted protein</fullName>
    </recommendedName>
</protein>
<proteinExistence type="predicted"/>
<gene>
    <name evidence="2" type="ORF">ACFFHK_07005</name>
</gene>
<comment type="caution">
    <text evidence="2">The sequence shown here is derived from an EMBL/GenBank/DDBJ whole genome shotgun (WGS) entry which is preliminary data.</text>
</comment>
<evidence type="ECO:0000313" key="2">
    <source>
        <dbReference type="EMBL" id="MFC0309457.1"/>
    </source>
</evidence>
<evidence type="ECO:0008006" key="4">
    <source>
        <dbReference type="Google" id="ProtNLM"/>
    </source>
</evidence>
<evidence type="ECO:0000256" key="1">
    <source>
        <dbReference type="SAM" id="SignalP"/>
    </source>
</evidence>
<dbReference type="Proteomes" id="UP001589767">
    <property type="component" value="Unassembled WGS sequence"/>
</dbReference>